<protein>
    <submittedName>
        <fullName evidence="2">Uncharacterized protein</fullName>
    </submittedName>
</protein>
<reference evidence="2" key="2">
    <citation type="submission" date="2023-06" db="EMBL/GenBank/DDBJ databases">
        <authorList>
            <consortium name="Lawrence Berkeley National Laboratory"/>
            <person name="Haridas S."/>
            <person name="Hensen N."/>
            <person name="Bonometti L."/>
            <person name="Westerberg I."/>
            <person name="Brannstrom I.O."/>
            <person name="Guillou S."/>
            <person name="Cros-Aarteil S."/>
            <person name="Calhoun S."/>
            <person name="Kuo A."/>
            <person name="Mondo S."/>
            <person name="Pangilinan J."/>
            <person name="Riley R."/>
            <person name="Labutti K."/>
            <person name="Andreopoulos B."/>
            <person name="Lipzen A."/>
            <person name="Chen C."/>
            <person name="Yanf M."/>
            <person name="Daum C."/>
            <person name="Ng V."/>
            <person name="Clum A."/>
            <person name="Steindorff A."/>
            <person name="Ohm R."/>
            <person name="Martin F."/>
            <person name="Silar P."/>
            <person name="Natvig D."/>
            <person name="Lalanne C."/>
            <person name="Gautier V."/>
            <person name="Ament-Velasquez S.L."/>
            <person name="Kruys A."/>
            <person name="Hutchinson M.I."/>
            <person name="Powell A.J."/>
            <person name="Barry K."/>
            <person name="Miller A.N."/>
            <person name="Grigoriev I.V."/>
            <person name="Debuchy R."/>
            <person name="Gladieux P."/>
            <person name="Thoren M.H."/>
            <person name="Johannesson H."/>
        </authorList>
    </citation>
    <scope>NUCLEOTIDE SEQUENCE</scope>
    <source>
        <strain evidence="2">CBS 314.62</strain>
    </source>
</reference>
<organism evidence="2 3">
    <name type="scientific">Podospora appendiculata</name>
    <dbReference type="NCBI Taxonomy" id="314037"/>
    <lineage>
        <taxon>Eukaryota</taxon>
        <taxon>Fungi</taxon>
        <taxon>Dikarya</taxon>
        <taxon>Ascomycota</taxon>
        <taxon>Pezizomycotina</taxon>
        <taxon>Sordariomycetes</taxon>
        <taxon>Sordariomycetidae</taxon>
        <taxon>Sordariales</taxon>
        <taxon>Podosporaceae</taxon>
        <taxon>Podospora</taxon>
    </lineage>
</organism>
<feature type="compositionally biased region" description="Polar residues" evidence="1">
    <location>
        <begin position="121"/>
        <end position="135"/>
    </location>
</feature>
<dbReference type="EMBL" id="JAULSO010000003">
    <property type="protein sequence ID" value="KAK3684790.1"/>
    <property type="molecule type" value="Genomic_DNA"/>
</dbReference>
<feature type="region of interest" description="Disordered" evidence="1">
    <location>
        <begin position="113"/>
        <end position="135"/>
    </location>
</feature>
<proteinExistence type="predicted"/>
<feature type="compositionally biased region" description="Basic and acidic residues" evidence="1">
    <location>
        <begin position="30"/>
        <end position="40"/>
    </location>
</feature>
<accession>A0AAE0X475</accession>
<sequence length="223" mass="25039">MECLGDYRAVLPAEPRTPQPKRIALQDSRQNGDRGREKSRIGPGYGQLGVAAEETVFRYLAGGGWQGRAGSVTALGATTISRLVDPSRLSSALRLNRQLHSPTNQYMRCSPFPGVSPHRPSASNHQTSQQKQTKWAPTRPMPMWLWLTRRRRRPLLLSRRPLPSSRRSATTLCPVLWSTRSVLGRLTRLQWNNCLAMSPARQRQLSVLVSAGYPHERVGLELL</sequence>
<keyword evidence="3" id="KW-1185">Reference proteome</keyword>
<evidence type="ECO:0000313" key="3">
    <source>
        <dbReference type="Proteomes" id="UP001270362"/>
    </source>
</evidence>
<comment type="caution">
    <text evidence="2">The sequence shown here is derived from an EMBL/GenBank/DDBJ whole genome shotgun (WGS) entry which is preliminary data.</text>
</comment>
<reference evidence="2" key="1">
    <citation type="journal article" date="2023" name="Mol. Phylogenet. Evol.">
        <title>Genome-scale phylogeny and comparative genomics of the fungal order Sordariales.</title>
        <authorList>
            <person name="Hensen N."/>
            <person name="Bonometti L."/>
            <person name="Westerberg I."/>
            <person name="Brannstrom I.O."/>
            <person name="Guillou S."/>
            <person name="Cros-Aarteil S."/>
            <person name="Calhoun S."/>
            <person name="Haridas S."/>
            <person name="Kuo A."/>
            <person name="Mondo S."/>
            <person name="Pangilinan J."/>
            <person name="Riley R."/>
            <person name="LaButti K."/>
            <person name="Andreopoulos B."/>
            <person name="Lipzen A."/>
            <person name="Chen C."/>
            <person name="Yan M."/>
            <person name="Daum C."/>
            <person name="Ng V."/>
            <person name="Clum A."/>
            <person name="Steindorff A."/>
            <person name="Ohm R.A."/>
            <person name="Martin F."/>
            <person name="Silar P."/>
            <person name="Natvig D.O."/>
            <person name="Lalanne C."/>
            <person name="Gautier V."/>
            <person name="Ament-Velasquez S.L."/>
            <person name="Kruys A."/>
            <person name="Hutchinson M.I."/>
            <person name="Powell A.J."/>
            <person name="Barry K."/>
            <person name="Miller A.N."/>
            <person name="Grigoriev I.V."/>
            <person name="Debuchy R."/>
            <person name="Gladieux P."/>
            <person name="Hiltunen Thoren M."/>
            <person name="Johannesson H."/>
        </authorList>
    </citation>
    <scope>NUCLEOTIDE SEQUENCE</scope>
    <source>
        <strain evidence="2">CBS 314.62</strain>
    </source>
</reference>
<name>A0AAE0X475_9PEZI</name>
<dbReference type="Proteomes" id="UP001270362">
    <property type="component" value="Unassembled WGS sequence"/>
</dbReference>
<gene>
    <name evidence="2" type="ORF">B0T22DRAFT_198166</name>
</gene>
<evidence type="ECO:0000313" key="2">
    <source>
        <dbReference type="EMBL" id="KAK3684790.1"/>
    </source>
</evidence>
<feature type="region of interest" description="Disordered" evidence="1">
    <location>
        <begin position="24"/>
        <end position="45"/>
    </location>
</feature>
<evidence type="ECO:0000256" key="1">
    <source>
        <dbReference type="SAM" id="MobiDB-lite"/>
    </source>
</evidence>
<dbReference type="AlphaFoldDB" id="A0AAE0X475"/>